<feature type="non-terminal residue" evidence="1">
    <location>
        <position position="138"/>
    </location>
</feature>
<reference evidence="1" key="2">
    <citation type="journal article" date="2022" name="New Phytol.">
        <title>Evolutionary transition to the ectomycorrhizal habit in the genomes of a hyperdiverse lineage of mushroom-forming fungi.</title>
        <authorList>
            <person name="Looney B."/>
            <person name="Miyauchi S."/>
            <person name="Morin E."/>
            <person name="Drula E."/>
            <person name="Courty P.E."/>
            <person name="Kohler A."/>
            <person name="Kuo A."/>
            <person name="LaButti K."/>
            <person name="Pangilinan J."/>
            <person name="Lipzen A."/>
            <person name="Riley R."/>
            <person name="Andreopoulos W."/>
            <person name="He G."/>
            <person name="Johnson J."/>
            <person name="Nolan M."/>
            <person name="Tritt A."/>
            <person name="Barry K.W."/>
            <person name="Grigoriev I.V."/>
            <person name="Nagy L.G."/>
            <person name="Hibbett D."/>
            <person name="Henrissat B."/>
            <person name="Matheny P.B."/>
            <person name="Labbe J."/>
            <person name="Martin F.M."/>
        </authorList>
    </citation>
    <scope>NUCLEOTIDE SEQUENCE</scope>
    <source>
        <strain evidence="1">HHB10654</strain>
    </source>
</reference>
<protein>
    <submittedName>
        <fullName evidence="1">Uncharacterized protein</fullName>
    </submittedName>
</protein>
<dbReference type="EMBL" id="MU277201">
    <property type="protein sequence ID" value="KAI0063860.1"/>
    <property type="molecule type" value="Genomic_DNA"/>
</dbReference>
<name>A0ACB8T522_9AGAM</name>
<proteinExistence type="predicted"/>
<comment type="caution">
    <text evidence="1">The sequence shown here is derived from an EMBL/GenBank/DDBJ whole genome shotgun (WGS) entry which is preliminary data.</text>
</comment>
<dbReference type="Proteomes" id="UP000814140">
    <property type="component" value="Unassembled WGS sequence"/>
</dbReference>
<sequence length="138" mass="15608">MIALEEEIRASRKALEDEILASRRVLTDEVNACRRALTAIRTRSNSLSPAAMLPSDILALIFDSLALAELPGLASHQYRETPNAQHTILGWITVTHVCSRWRQVALYIPTLWREVTPELGFAWFNRILTRSQQTPISV</sequence>
<organism evidence="1 2">
    <name type="scientific">Artomyces pyxidatus</name>
    <dbReference type="NCBI Taxonomy" id="48021"/>
    <lineage>
        <taxon>Eukaryota</taxon>
        <taxon>Fungi</taxon>
        <taxon>Dikarya</taxon>
        <taxon>Basidiomycota</taxon>
        <taxon>Agaricomycotina</taxon>
        <taxon>Agaricomycetes</taxon>
        <taxon>Russulales</taxon>
        <taxon>Auriscalpiaceae</taxon>
        <taxon>Artomyces</taxon>
    </lineage>
</organism>
<keyword evidence="2" id="KW-1185">Reference proteome</keyword>
<reference evidence="1" key="1">
    <citation type="submission" date="2021-03" db="EMBL/GenBank/DDBJ databases">
        <authorList>
            <consortium name="DOE Joint Genome Institute"/>
            <person name="Ahrendt S."/>
            <person name="Looney B.P."/>
            <person name="Miyauchi S."/>
            <person name="Morin E."/>
            <person name="Drula E."/>
            <person name="Courty P.E."/>
            <person name="Chicoki N."/>
            <person name="Fauchery L."/>
            <person name="Kohler A."/>
            <person name="Kuo A."/>
            <person name="Labutti K."/>
            <person name="Pangilinan J."/>
            <person name="Lipzen A."/>
            <person name="Riley R."/>
            <person name="Andreopoulos W."/>
            <person name="He G."/>
            <person name="Johnson J."/>
            <person name="Barry K.W."/>
            <person name="Grigoriev I.V."/>
            <person name="Nagy L."/>
            <person name="Hibbett D."/>
            <person name="Henrissat B."/>
            <person name="Matheny P.B."/>
            <person name="Labbe J."/>
            <person name="Martin F."/>
        </authorList>
    </citation>
    <scope>NUCLEOTIDE SEQUENCE</scope>
    <source>
        <strain evidence="1">HHB10654</strain>
    </source>
</reference>
<accession>A0ACB8T522</accession>
<evidence type="ECO:0000313" key="2">
    <source>
        <dbReference type="Proteomes" id="UP000814140"/>
    </source>
</evidence>
<gene>
    <name evidence="1" type="ORF">BV25DRAFT_1801675</name>
</gene>
<evidence type="ECO:0000313" key="1">
    <source>
        <dbReference type="EMBL" id="KAI0063860.1"/>
    </source>
</evidence>